<evidence type="ECO:0000313" key="9">
    <source>
        <dbReference type="EMBL" id="RGR92135.1"/>
    </source>
</evidence>
<comment type="subcellular location">
    <subcellularLocation>
        <location evidence="1">Cell outer membrane</location>
    </subcellularLocation>
</comment>
<comment type="caution">
    <text evidence="9">The sequence shown here is derived from an EMBL/GenBank/DDBJ whole genome shotgun (WGS) entry which is preliminary data.</text>
</comment>
<proteinExistence type="inferred from homology"/>
<sequence>MKTKNIIKLIFLSCLGVGSLTSCLDLDEELYGRLSPETYYQTEEEALSSVVGVYSYLSYMSRAGGDGWRIGEFGTDEFFCPGRASGGWYDEGNMEMMSHKVTPNNERIATCWGTYVFPGIGAANAVMASLEASPIVESLKPLIAEVRALRAYGYYYAMDYWGNVPVFTEARVDPNNLPKTTPRAEVFKFVVDEFTEAAKDLPSIKEVNKTDYYPRLTKEAVYTALASLYLNAEVYSGTAQYDKVVTMCDNVIETNSYELEDRVGDCFLATNEANSKEIITAFSVDPSKGVDGNEFILYAQHALDQKKYDLPFAPANGYCFTDEALNRYEKGDERLELLEYGPQYYQDGVTPLCDENGNQLVLTTIKDMISAQENEGYRVLKYSPVGVVWAGSKGDNDYVLERYSNVLLMKAEALFRLNQDLDVALELVNQVRRRSNCPEWSDLTLQKIEEERAREFIWENQRRRDMIRFGSFFNNTWFYKTEKTESWRGIYPIPAIQITNNPNLEQNPNY</sequence>
<reference evidence="8" key="3">
    <citation type="submission" date="2021-09" db="EMBL/GenBank/DDBJ databases">
        <authorList>
            <person name="Gilroy R."/>
        </authorList>
    </citation>
    <scope>NUCLEOTIDE SEQUENCE</scope>
    <source>
        <strain evidence="8">CHK165-8395</strain>
    </source>
</reference>
<dbReference type="Proteomes" id="UP000718012">
    <property type="component" value="Unassembled WGS sequence"/>
</dbReference>
<dbReference type="EMBL" id="DYXD01000256">
    <property type="protein sequence ID" value="HJF08840.1"/>
    <property type="molecule type" value="Genomic_DNA"/>
</dbReference>
<dbReference type="InterPro" id="IPR012944">
    <property type="entry name" value="SusD_RagB_dom"/>
</dbReference>
<reference evidence="8" key="2">
    <citation type="journal article" date="2021" name="PeerJ">
        <title>Extensive microbial diversity within the chicken gut microbiome revealed by metagenomics and culture.</title>
        <authorList>
            <person name="Gilroy R."/>
            <person name="Ravi A."/>
            <person name="Getino M."/>
            <person name="Pursley I."/>
            <person name="Horton D.L."/>
            <person name="Alikhan N.F."/>
            <person name="Baker D."/>
            <person name="Gharbi K."/>
            <person name="Hall N."/>
            <person name="Watson M."/>
            <person name="Adriaenssens E.M."/>
            <person name="Foster-Nyarko E."/>
            <person name="Jarju S."/>
            <person name="Secka A."/>
            <person name="Antonio M."/>
            <person name="Oren A."/>
            <person name="Chaudhuri R.R."/>
            <person name="La Ragione R."/>
            <person name="Hildebrand F."/>
            <person name="Pallen M.J."/>
        </authorList>
    </citation>
    <scope>NUCLEOTIDE SEQUENCE</scope>
    <source>
        <strain evidence="8">CHK165-8395</strain>
    </source>
</reference>
<keyword evidence="5" id="KW-0998">Cell outer membrane</keyword>
<keyword evidence="10" id="KW-1185">Reference proteome</keyword>
<evidence type="ECO:0000256" key="4">
    <source>
        <dbReference type="ARBA" id="ARBA00023136"/>
    </source>
</evidence>
<name>A0A412GBH3_9BACT</name>
<dbReference type="SUPFAM" id="SSF48452">
    <property type="entry name" value="TPR-like"/>
    <property type="match status" value="1"/>
</dbReference>
<dbReference type="GO" id="GO:0009279">
    <property type="term" value="C:cell outer membrane"/>
    <property type="evidence" value="ECO:0007669"/>
    <property type="project" value="UniProtKB-SubCell"/>
</dbReference>
<keyword evidence="4" id="KW-0472">Membrane</keyword>
<feature type="domain" description="RagB/SusD" evidence="6">
    <location>
        <begin position="349"/>
        <end position="510"/>
    </location>
</feature>
<reference evidence="9 10" key="1">
    <citation type="submission" date="2018-08" db="EMBL/GenBank/DDBJ databases">
        <title>A genome reference for cultivated species of the human gut microbiota.</title>
        <authorList>
            <person name="Zou Y."/>
            <person name="Xue W."/>
            <person name="Luo G."/>
        </authorList>
    </citation>
    <scope>NUCLEOTIDE SEQUENCE [LARGE SCALE GENOMIC DNA]</scope>
    <source>
        <strain evidence="9 10">AF24-2</strain>
    </source>
</reference>
<dbReference type="EMBL" id="QRUU01000076">
    <property type="protein sequence ID" value="RGR92135.1"/>
    <property type="molecule type" value="Genomic_DNA"/>
</dbReference>
<dbReference type="Proteomes" id="UP000285864">
    <property type="component" value="Unassembled WGS sequence"/>
</dbReference>
<accession>A0A412GBH3</accession>
<evidence type="ECO:0000313" key="8">
    <source>
        <dbReference type="EMBL" id="HJF08840.1"/>
    </source>
</evidence>
<organism evidence="9 10">
    <name type="scientific">Phocaeicola coprocola</name>
    <dbReference type="NCBI Taxonomy" id="310298"/>
    <lineage>
        <taxon>Bacteria</taxon>
        <taxon>Pseudomonadati</taxon>
        <taxon>Bacteroidota</taxon>
        <taxon>Bacteroidia</taxon>
        <taxon>Bacteroidales</taxon>
        <taxon>Bacteroidaceae</taxon>
        <taxon>Phocaeicola</taxon>
    </lineage>
</organism>
<evidence type="ECO:0000256" key="3">
    <source>
        <dbReference type="ARBA" id="ARBA00022729"/>
    </source>
</evidence>
<evidence type="ECO:0000256" key="2">
    <source>
        <dbReference type="ARBA" id="ARBA00006275"/>
    </source>
</evidence>
<evidence type="ECO:0000313" key="10">
    <source>
        <dbReference type="Proteomes" id="UP000285864"/>
    </source>
</evidence>
<protein>
    <submittedName>
        <fullName evidence="9">RagB/SusD family nutrient uptake outer membrane protein</fullName>
    </submittedName>
</protein>
<dbReference type="InterPro" id="IPR011990">
    <property type="entry name" value="TPR-like_helical_dom_sf"/>
</dbReference>
<dbReference type="Pfam" id="PF07980">
    <property type="entry name" value="SusD_RagB"/>
    <property type="match status" value="1"/>
</dbReference>
<comment type="similarity">
    <text evidence="2">Belongs to the SusD family.</text>
</comment>
<keyword evidence="3" id="KW-0732">Signal</keyword>
<evidence type="ECO:0000259" key="6">
    <source>
        <dbReference type="Pfam" id="PF07980"/>
    </source>
</evidence>
<gene>
    <name evidence="9" type="ORF">DWY20_13095</name>
    <name evidence="8" type="ORF">K8U81_11775</name>
</gene>
<evidence type="ECO:0000256" key="1">
    <source>
        <dbReference type="ARBA" id="ARBA00004442"/>
    </source>
</evidence>
<dbReference type="PROSITE" id="PS51257">
    <property type="entry name" value="PROKAR_LIPOPROTEIN"/>
    <property type="match status" value="1"/>
</dbReference>
<dbReference type="InterPro" id="IPR033985">
    <property type="entry name" value="SusD-like_N"/>
</dbReference>
<dbReference type="GeneID" id="79860848"/>
<evidence type="ECO:0000259" key="7">
    <source>
        <dbReference type="Pfam" id="PF14322"/>
    </source>
</evidence>
<dbReference type="AlphaFoldDB" id="A0A412GBH3"/>
<dbReference type="Gene3D" id="1.25.40.390">
    <property type="match status" value="1"/>
</dbReference>
<feature type="domain" description="SusD-like N-terminal" evidence="7">
    <location>
        <begin position="93"/>
        <end position="230"/>
    </location>
</feature>
<dbReference type="RefSeq" id="WP_040312155.1">
    <property type="nucleotide sequence ID" value="NZ_CABKNL010000015.1"/>
</dbReference>
<evidence type="ECO:0000256" key="5">
    <source>
        <dbReference type="ARBA" id="ARBA00023237"/>
    </source>
</evidence>
<dbReference type="Pfam" id="PF14322">
    <property type="entry name" value="SusD-like_3"/>
    <property type="match status" value="1"/>
</dbReference>